<organism evidence="20 21">
    <name type="scientific">Musa troglodytarum</name>
    <name type="common">fe'i banana</name>
    <dbReference type="NCBI Taxonomy" id="320322"/>
    <lineage>
        <taxon>Eukaryota</taxon>
        <taxon>Viridiplantae</taxon>
        <taxon>Streptophyta</taxon>
        <taxon>Embryophyta</taxon>
        <taxon>Tracheophyta</taxon>
        <taxon>Spermatophyta</taxon>
        <taxon>Magnoliopsida</taxon>
        <taxon>Liliopsida</taxon>
        <taxon>Zingiberales</taxon>
        <taxon>Musaceae</taxon>
        <taxon>Musa</taxon>
    </lineage>
</organism>
<keyword evidence="18" id="KW-0812">Transmembrane</keyword>
<feature type="binding site" evidence="14">
    <location>
        <position position="105"/>
    </location>
    <ligand>
        <name>Ca(2+)</name>
        <dbReference type="ChEBI" id="CHEBI:29108"/>
        <label>1</label>
    </ligand>
</feature>
<keyword evidence="7" id="KW-0560">Oxidoreductase</keyword>
<evidence type="ECO:0000256" key="4">
    <source>
        <dbReference type="ARBA" id="ARBA00022617"/>
    </source>
</evidence>
<feature type="binding site" evidence="14">
    <location>
        <position position="126"/>
    </location>
    <ligand>
        <name>Ca(2+)</name>
        <dbReference type="ChEBI" id="CHEBI:29108"/>
        <label>1</label>
    </ligand>
</feature>
<feature type="active site" description="Proton acceptor" evidence="12">
    <location>
        <position position="104"/>
    </location>
</feature>
<dbReference type="GO" id="GO:0020037">
    <property type="term" value="F:heme binding"/>
    <property type="evidence" value="ECO:0007669"/>
    <property type="project" value="InterPro"/>
</dbReference>
<dbReference type="AlphaFoldDB" id="A0A9E7FWZ4"/>
<dbReference type="SUPFAM" id="SSF48113">
    <property type="entry name" value="Heme-dependent peroxidases"/>
    <property type="match status" value="1"/>
</dbReference>
<comment type="similarity">
    <text evidence="17">Belongs to the peroxidase family.</text>
</comment>
<accession>A0A9E7FWZ4</accession>
<keyword evidence="8" id="KW-0408">Iron</keyword>
<feature type="site" description="Transition state stabilizer" evidence="15">
    <location>
        <position position="100"/>
    </location>
</feature>
<keyword evidence="3 20" id="KW-0575">Peroxidase</keyword>
<evidence type="ECO:0000256" key="1">
    <source>
        <dbReference type="ARBA" id="ARBA00000189"/>
    </source>
</evidence>
<evidence type="ECO:0000256" key="17">
    <source>
        <dbReference type="RuleBase" id="RU004241"/>
    </source>
</evidence>
<dbReference type="Gene3D" id="1.10.520.10">
    <property type="match status" value="1"/>
</dbReference>
<feature type="disulfide bond" evidence="16">
    <location>
        <begin position="106"/>
        <end position="111"/>
    </location>
</feature>
<evidence type="ECO:0000256" key="15">
    <source>
        <dbReference type="PIRSR" id="PIRSR600823-4"/>
    </source>
</evidence>
<gene>
    <name evidence="20" type="ORF">MUK42_03721</name>
</gene>
<dbReference type="Pfam" id="PF00141">
    <property type="entry name" value="peroxidase"/>
    <property type="match status" value="1"/>
</dbReference>
<evidence type="ECO:0000256" key="16">
    <source>
        <dbReference type="PIRSR" id="PIRSR600823-5"/>
    </source>
</evidence>
<evidence type="ECO:0000256" key="6">
    <source>
        <dbReference type="ARBA" id="ARBA00022837"/>
    </source>
</evidence>
<keyword evidence="10" id="KW-0325">Glycoprotein</keyword>
<dbReference type="PROSITE" id="PS50873">
    <property type="entry name" value="PEROXIDASE_4"/>
    <property type="match status" value="1"/>
</dbReference>
<comment type="catalytic activity">
    <reaction evidence="1">
        <text>2 a phenolic donor + H2O2 = 2 a phenolic radical donor + 2 H2O</text>
        <dbReference type="Rhea" id="RHEA:56136"/>
        <dbReference type="ChEBI" id="CHEBI:15377"/>
        <dbReference type="ChEBI" id="CHEBI:16240"/>
        <dbReference type="ChEBI" id="CHEBI:139520"/>
        <dbReference type="ChEBI" id="CHEBI:139521"/>
        <dbReference type="EC" id="1.11.1.7"/>
    </reaction>
</comment>
<keyword evidence="4" id="KW-0349">Heme</keyword>
<reference evidence="20" key="1">
    <citation type="submission" date="2022-05" db="EMBL/GenBank/DDBJ databases">
        <title>The Musa troglodytarum L. genome provides insights into the mechanism of non-climacteric behaviour and enrichment of carotenoids.</title>
        <authorList>
            <person name="Wang J."/>
        </authorList>
    </citation>
    <scope>NUCLEOTIDE SEQUENCE</scope>
    <source>
        <tissue evidence="20">Leaf</tissue>
    </source>
</reference>
<keyword evidence="5 14" id="KW-0479">Metal-binding</keyword>
<dbReference type="OrthoDB" id="2113341at2759"/>
<feature type="binding site" evidence="14">
    <location>
        <position position="110"/>
    </location>
    <ligand>
        <name>Ca(2+)</name>
        <dbReference type="ChEBI" id="CHEBI:29108"/>
        <label>1</label>
    </ligand>
</feature>
<comment type="cofactor">
    <cofactor evidence="14">
        <name>Ca(2+)</name>
        <dbReference type="ChEBI" id="CHEBI:29108"/>
    </cofactor>
    <text evidence="14">Binds 2 calcium ions per subunit.</text>
</comment>
<dbReference type="InterPro" id="IPR002016">
    <property type="entry name" value="Haem_peroxidase"/>
</dbReference>
<feature type="binding site" evidence="14">
    <location>
        <position position="112"/>
    </location>
    <ligand>
        <name>Ca(2+)</name>
        <dbReference type="ChEBI" id="CHEBI:29108"/>
        <label>1</label>
    </ligand>
</feature>
<evidence type="ECO:0000259" key="19">
    <source>
        <dbReference type="PROSITE" id="PS50873"/>
    </source>
</evidence>
<evidence type="ECO:0000313" key="20">
    <source>
        <dbReference type="EMBL" id="URE01947.1"/>
    </source>
</evidence>
<feature type="binding site" evidence="14">
    <location>
        <position position="114"/>
    </location>
    <ligand>
        <name>Ca(2+)</name>
        <dbReference type="ChEBI" id="CHEBI:29108"/>
        <label>1</label>
    </ligand>
</feature>
<dbReference type="PROSITE" id="PS00436">
    <property type="entry name" value="PEROXIDASE_2"/>
    <property type="match status" value="1"/>
</dbReference>
<dbReference type="GO" id="GO:0006979">
    <property type="term" value="P:response to oxidative stress"/>
    <property type="evidence" value="ECO:0007669"/>
    <property type="project" value="InterPro"/>
</dbReference>
<feature type="binding site" evidence="14">
    <location>
        <position position="108"/>
    </location>
    <ligand>
        <name>Ca(2+)</name>
        <dbReference type="ChEBI" id="CHEBI:29108"/>
        <label>1</label>
    </ligand>
</feature>
<evidence type="ECO:0000256" key="9">
    <source>
        <dbReference type="ARBA" id="ARBA00023157"/>
    </source>
</evidence>
<feature type="domain" description="Plant heme peroxidase family profile" evidence="19">
    <location>
        <begin position="63"/>
        <end position="227"/>
    </location>
</feature>
<dbReference type="GO" id="GO:0140825">
    <property type="term" value="F:lactoperoxidase activity"/>
    <property type="evidence" value="ECO:0007669"/>
    <property type="project" value="UniProtKB-EC"/>
</dbReference>
<keyword evidence="21" id="KW-1185">Reference proteome</keyword>
<dbReference type="Gene3D" id="1.10.420.10">
    <property type="entry name" value="Peroxidase, domain 2"/>
    <property type="match status" value="1"/>
</dbReference>
<evidence type="ECO:0000256" key="3">
    <source>
        <dbReference type="ARBA" id="ARBA00022559"/>
    </source>
</evidence>
<dbReference type="Proteomes" id="UP001055439">
    <property type="component" value="Chromosome 5"/>
</dbReference>
<dbReference type="FunFam" id="1.10.520.10:FF:000009">
    <property type="entry name" value="Peroxidase"/>
    <property type="match status" value="1"/>
</dbReference>
<evidence type="ECO:0000256" key="18">
    <source>
        <dbReference type="SAM" id="Phobius"/>
    </source>
</evidence>
<evidence type="ECO:0000313" key="21">
    <source>
        <dbReference type="Proteomes" id="UP001055439"/>
    </source>
</evidence>
<dbReference type="PANTHER" id="PTHR31388:SF24">
    <property type="entry name" value="PEROXIDASE 52"/>
    <property type="match status" value="1"/>
</dbReference>
<dbReference type="PRINTS" id="PR00461">
    <property type="entry name" value="PLPEROXIDASE"/>
</dbReference>
<dbReference type="PRINTS" id="PR00458">
    <property type="entry name" value="PEROXIDASE"/>
</dbReference>
<keyword evidence="18" id="KW-1133">Transmembrane helix</keyword>
<comment type="cofactor">
    <cofactor evidence="2">
        <name>heme b</name>
        <dbReference type="ChEBI" id="CHEBI:60344"/>
    </cofactor>
</comment>
<evidence type="ECO:0000256" key="2">
    <source>
        <dbReference type="ARBA" id="ARBA00001970"/>
    </source>
</evidence>
<evidence type="ECO:0000256" key="13">
    <source>
        <dbReference type="PIRSR" id="PIRSR600823-2"/>
    </source>
</evidence>
<sequence length="259" mass="28105">MRSSRRESNTRWRIPIYLDRTHVAWPSQALFCAVVLPAMASSSKVFAPLALFLLLLLGSTAAELSTSFYASSCPGLFSTVKSVVRSAISEEKRLGASILRLFFHDCFVLGCDASVLLDDTPTFRGEKTAKPNNNSLRGFEVIDQIKNAVEKACPGVVSCADILAVASRDSVLGGPNWDVKLGRRDSRKASFSKANKDIPPPTLSLSKLISRFSAKGLSTKDMVALSGKDPNNRAYKLLDSATVMQSGRGLILETKSRCI</sequence>
<dbReference type="InterPro" id="IPR019794">
    <property type="entry name" value="Peroxidases_AS"/>
</dbReference>
<evidence type="ECO:0000256" key="11">
    <source>
        <dbReference type="ARBA" id="ARBA00023324"/>
    </source>
</evidence>
<dbReference type="InterPro" id="IPR000823">
    <property type="entry name" value="Peroxidase_pln"/>
</dbReference>
<evidence type="ECO:0000256" key="7">
    <source>
        <dbReference type="ARBA" id="ARBA00023002"/>
    </source>
</evidence>
<evidence type="ECO:0000256" key="5">
    <source>
        <dbReference type="ARBA" id="ARBA00022723"/>
    </source>
</evidence>
<feature type="binding site" evidence="13">
    <location>
        <position position="199"/>
    </location>
    <ligand>
        <name>substrate</name>
    </ligand>
</feature>
<proteinExistence type="inferred from homology"/>
<evidence type="ECO:0000256" key="8">
    <source>
        <dbReference type="ARBA" id="ARBA00023004"/>
    </source>
</evidence>
<evidence type="ECO:0000256" key="14">
    <source>
        <dbReference type="PIRSR" id="PIRSR600823-3"/>
    </source>
</evidence>
<dbReference type="PANTHER" id="PTHR31388">
    <property type="entry name" value="PEROXIDASE 72-RELATED"/>
    <property type="match status" value="1"/>
</dbReference>
<name>A0A9E7FWZ4_9LILI</name>
<dbReference type="GO" id="GO:0046872">
    <property type="term" value="F:metal ion binding"/>
    <property type="evidence" value="ECO:0007669"/>
    <property type="project" value="UniProtKB-KW"/>
</dbReference>
<keyword evidence="9 16" id="KW-1015">Disulfide bond</keyword>
<protein>
    <submittedName>
        <fullName evidence="20">Peroxidase</fullName>
    </submittedName>
</protein>
<evidence type="ECO:0000256" key="10">
    <source>
        <dbReference type="ARBA" id="ARBA00023180"/>
    </source>
</evidence>
<keyword evidence="18" id="KW-0472">Membrane</keyword>
<evidence type="ECO:0000256" key="12">
    <source>
        <dbReference type="PIRSR" id="PIRSR600823-1"/>
    </source>
</evidence>
<feature type="transmembrane region" description="Helical" evidence="18">
    <location>
        <begin position="21"/>
        <end position="39"/>
    </location>
</feature>
<keyword evidence="6 14" id="KW-0106">Calcium</keyword>
<dbReference type="EMBL" id="CP097507">
    <property type="protein sequence ID" value="URE01947.1"/>
    <property type="molecule type" value="Genomic_DNA"/>
</dbReference>
<feature type="disulfide bond" evidence="16">
    <location>
        <begin position="73"/>
        <end position="153"/>
    </location>
</feature>
<dbReference type="InterPro" id="IPR010255">
    <property type="entry name" value="Haem_peroxidase_sf"/>
</dbReference>
<dbReference type="GO" id="GO:0042744">
    <property type="term" value="P:hydrogen peroxide catabolic process"/>
    <property type="evidence" value="ECO:0007669"/>
    <property type="project" value="UniProtKB-KW"/>
</dbReference>
<keyword evidence="11" id="KW-0376">Hydrogen peroxide</keyword>